<name>A0A9P7EWB3_9AGAM</name>
<dbReference type="RefSeq" id="XP_041286983.1">
    <property type="nucleotide sequence ID" value="XM_041430364.1"/>
</dbReference>
<dbReference type="EMBL" id="JABBWM010000088">
    <property type="protein sequence ID" value="KAG2092808.1"/>
    <property type="molecule type" value="Genomic_DNA"/>
</dbReference>
<dbReference type="OrthoDB" id="3267861at2759"/>
<organism evidence="1 2">
    <name type="scientific">Suillus discolor</name>
    <dbReference type="NCBI Taxonomy" id="1912936"/>
    <lineage>
        <taxon>Eukaryota</taxon>
        <taxon>Fungi</taxon>
        <taxon>Dikarya</taxon>
        <taxon>Basidiomycota</taxon>
        <taxon>Agaricomycotina</taxon>
        <taxon>Agaricomycetes</taxon>
        <taxon>Agaricomycetidae</taxon>
        <taxon>Boletales</taxon>
        <taxon>Suillineae</taxon>
        <taxon>Suillaceae</taxon>
        <taxon>Suillus</taxon>
    </lineage>
</organism>
<dbReference type="GeneID" id="64692623"/>
<gene>
    <name evidence="1" type="ORF">F5147DRAFT_548529</name>
</gene>
<reference evidence="1" key="1">
    <citation type="journal article" date="2020" name="New Phytol.">
        <title>Comparative genomics reveals dynamic genome evolution in host specialist ectomycorrhizal fungi.</title>
        <authorList>
            <person name="Lofgren L.A."/>
            <person name="Nguyen N.H."/>
            <person name="Vilgalys R."/>
            <person name="Ruytinx J."/>
            <person name="Liao H.L."/>
            <person name="Branco S."/>
            <person name="Kuo A."/>
            <person name="LaButti K."/>
            <person name="Lipzen A."/>
            <person name="Andreopoulos W."/>
            <person name="Pangilinan J."/>
            <person name="Riley R."/>
            <person name="Hundley H."/>
            <person name="Na H."/>
            <person name="Barry K."/>
            <person name="Grigoriev I.V."/>
            <person name="Stajich J.E."/>
            <person name="Kennedy P.G."/>
        </authorList>
    </citation>
    <scope>NUCLEOTIDE SEQUENCE</scope>
    <source>
        <strain evidence="1">FC423</strain>
    </source>
</reference>
<evidence type="ECO:0000313" key="1">
    <source>
        <dbReference type="EMBL" id="KAG2092808.1"/>
    </source>
</evidence>
<accession>A0A9P7EWB3</accession>
<dbReference type="AlphaFoldDB" id="A0A9P7EWB3"/>
<proteinExistence type="predicted"/>
<dbReference type="Proteomes" id="UP000823399">
    <property type="component" value="Unassembled WGS sequence"/>
</dbReference>
<protein>
    <submittedName>
        <fullName evidence="1">Uncharacterized protein</fullName>
    </submittedName>
</protein>
<evidence type="ECO:0000313" key="2">
    <source>
        <dbReference type="Proteomes" id="UP000823399"/>
    </source>
</evidence>
<keyword evidence="2" id="KW-1185">Reference proteome</keyword>
<comment type="caution">
    <text evidence="1">The sequence shown here is derived from an EMBL/GenBank/DDBJ whole genome shotgun (WGS) entry which is preliminary data.</text>
</comment>
<feature type="non-terminal residue" evidence="1">
    <location>
        <position position="61"/>
    </location>
</feature>
<sequence length="61" mass="6979">MRLDGTVLDVETGSIELHQWRGRVNNFTDWILFLLQCNTDTQFIGLGLLSFTSEYITKGDV</sequence>